<name>A0ABV7EQ70_9GAMM</name>
<dbReference type="InterPro" id="IPR050300">
    <property type="entry name" value="GDXG_lipolytic_enzyme"/>
</dbReference>
<dbReference type="EMBL" id="JBHRSS010000003">
    <property type="protein sequence ID" value="MFC3103651.1"/>
    <property type="molecule type" value="Genomic_DNA"/>
</dbReference>
<dbReference type="InterPro" id="IPR049492">
    <property type="entry name" value="BD-FAE-like_dom"/>
</dbReference>
<keyword evidence="1 4" id="KW-0378">Hydrolase</keyword>
<comment type="caution">
    <text evidence="4">The sequence shown here is derived from an EMBL/GenBank/DDBJ whole genome shotgun (WGS) entry which is preliminary data.</text>
</comment>
<dbReference type="RefSeq" id="WP_380687876.1">
    <property type="nucleotide sequence ID" value="NZ_JBHRSS010000003.1"/>
</dbReference>
<proteinExistence type="predicted"/>
<dbReference type="Proteomes" id="UP001595462">
    <property type="component" value="Unassembled WGS sequence"/>
</dbReference>
<dbReference type="PROSITE" id="PS51257">
    <property type="entry name" value="PROKAR_LIPOPROTEIN"/>
    <property type="match status" value="1"/>
</dbReference>
<protein>
    <submittedName>
        <fullName evidence="4">Alpha/beta hydrolase</fullName>
    </submittedName>
</protein>
<reference evidence="5" key="1">
    <citation type="journal article" date="2019" name="Int. J. Syst. Evol. Microbiol.">
        <title>The Global Catalogue of Microorganisms (GCM) 10K type strain sequencing project: providing services to taxonomists for standard genome sequencing and annotation.</title>
        <authorList>
            <consortium name="The Broad Institute Genomics Platform"/>
            <consortium name="The Broad Institute Genome Sequencing Center for Infectious Disease"/>
            <person name="Wu L."/>
            <person name="Ma J."/>
        </authorList>
    </citation>
    <scope>NUCLEOTIDE SEQUENCE [LARGE SCALE GENOMIC DNA]</scope>
    <source>
        <strain evidence="5">KCTC 52640</strain>
    </source>
</reference>
<dbReference type="Gene3D" id="3.40.50.1820">
    <property type="entry name" value="alpha/beta hydrolase"/>
    <property type="match status" value="1"/>
</dbReference>
<evidence type="ECO:0000259" key="3">
    <source>
        <dbReference type="Pfam" id="PF20434"/>
    </source>
</evidence>
<keyword evidence="2" id="KW-0732">Signal</keyword>
<dbReference type="Pfam" id="PF20434">
    <property type="entry name" value="BD-FAE"/>
    <property type="match status" value="1"/>
</dbReference>
<evidence type="ECO:0000256" key="1">
    <source>
        <dbReference type="ARBA" id="ARBA00022801"/>
    </source>
</evidence>
<feature type="chain" id="PRO_5045573080" evidence="2">
    <location>
        <begin position="23"/>
        <end position="293"/>
    </location>
</feature>
<gene>
    <name evidence="4" type="ORF">ACFOSU_07080</name>
</gene>
<keyword evidence="5" id="KW-1185">Reference proteome</keyword>
<accession>A0ABV7EQ70</accession>
<dbReference type="PANTHER" id="PTHR48081:SF9">
    <property type="entry name" value="CARBOXYLESTERASE"/>
    <property type="match status" value="1"/>
</dbReference>
<evidence type="ECO:0000256" key="2">
    <source>
        <dbReference type="SAM" id="SignalP"/>
    </source>
</evidence>
<evidence type="ECO:0000313" key="5">
    <source>
        <dbReference type="Proteomes" id="UP001595462"/>
    </source>
</evidence>
<dbReference type="InterPro" id="IPR029058">
    <property type="entry name" value="AB_hydrolase_fold"/>
</dbReference>
<feature type="domain" description="BD-FAE-like" evidence="3">
    <location>
        <begin position="55"/>
        <end position="241"/>
    </location>
</feature>
<organism evidence="4 5">
    <name type="scientific">Salinisphaera aquimarina</name>
    <dbReference type="NCBI Taxonomy" id="2094031"/>
    <lineage>
        <taxon>Bacteria</taxon>
        <taxon>Pseudomonadati</taxon>
        <taxon>Pseudomonadota</taxon>
        <taxon>Gammaproteobacteria</taxon>
        <taxon>Salinisphaerales</taxon>
        <taxon>Salinisphaeraceae</taxon>
        <taxon>Salinisphaera</taxon>
    </lineage>
</organism>
<feature type="signal peptide" evidence="2">
    <location>
        <begin position="1"/>
        <end position="22"/>
    </location>
</feature>
<dbReference type="PANTHER" id="PTHR48081">
    <property type="entry name" value="AB HYDROLASE SUPERFAMILY PROTEIN C4A8.06C"/>
    <property type="match status" value="1"/>
</dbReference>
<evidence type="ECO:0000313" key="4">
    <source>
        <dbReference type="EMBL" id="MFC3103651.1"/>
    </source>
</evidence>
<dbReference type="SUPFAM" id="SSF53474">
    <property type="entry name" value="alpha/beta-Hydrolases"/>
    <property type="match status" value="1"/>
</dbReference>
<dbReference type="GO" id="GO:0016787">
    <property type="term" value="F:hydrolase activity"/>
    <property type="evidence" value="ECO:0007669"/>
    <property type="project" value="UniProtKB-KW"/>
</dbReference>
<sequence length="293" mass="31762">MRGGHRRIALVLLMGVLSTLTAACSGQFWANALMPRWGYDRHADIAYGERDRQTLDVYVPDERAAGAPVVVFFYGGSWQNGSKEGYRFVGQALASRGIIAVLPDYRLYPPTTFPGFVDDAAKAVAWSYRHASEYGGDPSHLFVSGHSAGAHIAALLATDGHYLADAGISISDLAGFVGMSGPYDFLPIKDPVLQEIFAPKSDWPRSQPINFVDGDEPPMLLMHGDADNTVYPKNSRNLATKINDSGGSAILKIYPGVDHVGLIAPFAAPLRMTGDELDDFADFVKQMATDSHR</sequence>